<proteinExistence type="predicted"/>
<name>A0A8H3QDA0_9GLOM</name>
<dbReference type="OrthoDB" id="2493713at2759"/>
<accession>A0A8H3QDA0</accession>
<reference evidence="1" key="1">
    <citation type="submission" date="2019-10" db="EMBL/GenBank/DDBJ databases">
        <title>Conservation and host-specific expression of non-tandemly repeated heterogenous ribosome RNA gene in arbuscular mycorrhizal fungi.</title>
        <authorList>
            <person name="Maeda T."/>
            <person name="Kobayashi Y."/>
            <person name="Nakagawa T."/>
            <person name="Ezawa T."/>
            <person name="Yamaguchi K."/>
            <person name="Bino T."/>
            <person name="Nishimoto Y."/>
            <person name="Shigenobu S."/>
            <person name="Kawaguchi M."/>
        </authorList>
    </citation>
    <scope>NUCLEOTIDE SEQUENCE</scope>
    <source>
        <strain evidence="1">HR1</strain>
    </source>
</reference>
<evidence type="ECO:0000313" key="2">
    <source>
        <dbReference type="Proteomes" id="UP000615446"/>
    </source>
</evidence>
<evidence type="ECO:0000313" key="1">
    <source>
        <dbReference type="EMBL" id="GES74991.1"/>
    </source>
</evidence>
<sequence>MWTIIYNKQYGFNRVICVIWKSHFIKGFIMGFVAKMNSSFDPTSSLYFETLLLGNYSSIFQLITLAHSYISHTYLVFFTDGYLIKDGPHRSKLGFGWIEISQSDNFTHFKDYGSKLFHLPNVKVNNHVAWRLLKHLITTNLSRSIYKGSELMPLSDALAKQGCTLAPIWINPRCLPDSLLSITHNFSGPLDKNIRKWFKTTLNCYTSLSALRNKPMSHLSNLSKRFPVDWNSTSLWMKSNNDNTTCGELNDKITSFKIKNLSHTLPTSDIQIRNYPL</sequence>
<dbReference type="AlphaFoldDB" id="A0A8H3QDA0"/>
<organism evidence="1 2">
    <name type="scientific">Rhizophagus clarus</name>
    <dbReference type="NCBI Taxonomy" id="94130"/>
    <lineage>
        <taxon>Eukaryota</taxon>
        <taxon>Fungi</taxon>
        <taxon>Fungi incertae sedis</taxon>
        <taxon>Mucoromycota</taxon>
        <taxon>Glomeromycotina</taxon>
        <taxon>Glomeromycetes</taxon>
        <taxon>Glomerales</taxon>
        <taxon>Glomeraceae</taxon>
        <taxon>Rhizophagus</taxon>
    </lineage>
</organism>
<protein>
    <submittedName>
        <fullName evidence="1">Ribonuclease H-like domain-containing protein</fullName>
    </submittedName>
</protein>
<gene>
    <name evidence="1" type="ORF">RCL2_000244600</name>
</gene>
<dbReference type="EMBL" id="BLAL01000013">
    <property type="protein sequence ID" value="GES74991.1"/>
    <property type="molecule type" value="Genomic_DNA"/>
</dbReference>
<comment type="caution">
    <text evidence="1">The sequence shown here is derived from an EMBL/GenBank/DDBJ whole genome shotgun (WGS) entry which is preliminary data.</text>
</comment>
<dbReference type="Proteomes" id="UP000615446">
    <property type="component" value="Unassembled WGS sequence"/>
</dbReference>